<evidence type="ECO:0000256" key="1">
    <source>
        <dbReference type="ARBA" id="ARBA00023186"/>
    </source>
</evidence>
<sequence>MDAIPEDRDIKALKHSNPWLADINRRIPELLWDTRDDKKELRLRVKVVDHHHILTRLESFQEFPQLLDPILAECMGNLTSAFSTYLLLETTQDGSVIDPDDRSKVNTVAALGQLLYVWMKVRGPKVILRFLYNDPKWLEPMLGVFEQSEKLIDKSDASANILSDVVEEKFNALPAPNTVNKSGLSWHLRYVTLMWISHLLYTPFDLVTIADEPASNPPVPLVKVPEFPTGTPEVAKRVLAIACCNIHSAGKDREGASAAIVRLVVRKDVYSYLLDWFIDWVGDVVHLCVTGNQREDGNGVTYVYLLMGLLGALSGIFASGERSIVGRGELLEKTYETVVRELYMDESKLVSQNAMLRKTLCKLLRNLSYLYLPPPGQSDSQDGPPEQVEEMIDQLLRLLDDRDSLVRYAASKSLSLVALRLSAADRSQIFEAVIELYDSDVLYPNRALTKLDPKQRHRKDLSQVSVHLWHGVTLTVATFLRFHAATVSMLPKVLDCIITALAFEQRKATFATGGNVRDAACYAAWSLARNYKTEEMIAEKPLPPYPDTMTLPQLLAQELVVAACLDPIGNIRRGASAALQELVGRHPNMILDGISLVQAVDYSAVALRSRASTEVAAKAAILGEACYWDGLVNGLIDEWRGIGLQESAGRIIAAKGIGSLAKIGILDLNRKKEAWSITRNIIKRYGAGATLDIEVRHGSWYALADVIFTLINELQEKDPKRLADILAEMKAETGVFDVFNDVRPRDFVHPVLKPEMTCEAAAYLVTALADAAKIMRAQGYPDLSIALLRRYFCVIDSALERWEETVTTVAVYAAERFFLHMDDKYRVQIVRLWLGKLKARTRRILVVKALGAVFRFFKPKDEEESTLSGMQQDIIDGILAVTRSPHIEMRVAAMAAFADGIFPDGVINDHILQALYRSLVDYSIDSRGDVGSWARIEAIRAVLSLHAIHPIDINTPETTSIRIFHKILGLSAEKLDRVRQKACDAVWKITAQDPMWAEGVFKGITPESTFWVNWDDYFENTVKILNYKTVMEPFLEGYATSAGAGSDSVMRSSMRALQKYLSGLTTYPGEDNAVALSDIVDCWVKIVQNGVATGDDRVVVPSLAMLGSWFESGLLERLQDGSFRFQDLYSLTQKAHLKSTNVAKLTGAVKIYNGLASIKATRAPAVKKLVSMLLHPFPKIRSTVAETLYLIISLEGDQEEAEILLADTNWGDQPKELRPIVDQIKATLAI</sequence>
<evidence type="ECO:0000259" key="4">
    <source>
        <dbReference type="Pfam" id="PF25767"/>
    </source>
</evidence>
<dbReference type="PROSITE" id="PS50077">
    <property type="entry name" value="HEAT_REPEAT"/>
    <property type="match status" value="1"/>
</dbReference>
<dbReference type="Pfam" id="PF12612">
    <property type="entry name" value="TFCD_C"/>
    <property type="match status" value="1"/>
</dbReference>
<dbReference type="GO" id="GO:0000226">
    <property type="term" value="P:microtubule cytoskeleton organization"/>
    <property type="evidence" value="ECO:0007669"/>
    <property type="project" value="TreeGrafter"/>
</dbReference>
<proteinExistence type="predicted"/>
<keyword evidence="1" id="KW-0143">Chaperone</keyword>
<dbReference type="GO" id="GO:0007023">
    <property type="term" value="P:post-chaperonin tubulin folding pathway"/>
    <property type="evidence" value="ECO:0007669"/>
    <property type="project" value="InterPro"/>
</dbReference>
<feature type="domain" description="Tubulin-folding cofactor D ARM repeats" evidence="4">
    <location>
        <begin position="466"/>
        <end position="589"/>
    </location>
</feature>
<dbReference type="InterPro" id="IPR058033">
    <property type="entry name" value="ARM_TBCD_2nd"/>
</dbReference>
<dbReference type="AlphaFoldDB" id="A0AAV9X1G2"/>
<dbReference type="PANTHER" id="PTHR12658:SF0">
    <property type="entry name" value="TUBULIN-SPECIFIC CHAPERONE D"/>
    <property type="match status" value="1"/>
</dbReference>
<feature type="repeat" description="HEAT" evidence="2">
    <location>
        <begin position="391"/>
        <end position="428"/>
    </location>
</feature>
<accession>A0AAV9X1G2</accession>
<dbReference type="GO" id="GO:0005096">
    <property type="term" value="F:GTPase activator activity"/>
    <property type="evidence" value="ECO:0007669"/>
    <property type="project" value="InterPro"/>
</dbReference>
<keyword evidence="6" id="KW-1185">Reference proteome</keyword>
<comment type="caution">
    <text evidence="5">The sequence shown here is derived from an EMBL/GenBank/DDBJ whole genome shotgun (WGS) entry which is preliminary data.</text>
</comment>
<dbReference type="Proteomes" id="UP001365542">
    <property type="component" value="Unassembled WGS sequence"/>
</dbReference>
<feature type="domain" description="Tubulin-folding cofactor D C-terminal" evidence="3">
    <location>
        <begin position="962"/>
        <end position="1144"/>
    </location>
</feature>
<dbReference type="InterPro" id="IPR021133">
    <property type="entry name" value="HEAT_type_2"/>
</dbReference>
<dbReference type="Gene3D" id="1.25.10.10">
    <property type="entry name" value="Leucine-rich Repeat Variant"/>
    <property type="match status" value="1"/>
</dbReference>
<evidence type="ECO:0000259" key="3">
    <source>
        <dbReference type="Pfam" id="PF12612"/>
    </source>
</evidence>
<dbReference type="SUPFAM" id="SSF48371">
    <property type="entry name" value="ARM repeat"/>
    <property type="match status" value="1"/>
</dbReference>
<dbReference type="InterPro" id="IPR033162">
    <property type="entry name" value="TBCD"/>
</dbReference>
<dbReference type="InterPro" id="IPR016024">
    <property type="entry name" value="ARM-type_fold"/>
</dbReference>
<protein>
    <recommendedName>
        <fullName evidence="7">Tubulin-specific chaperone D C-terminal domain-containing protein</fullName>
    </recommendedName>
</protein>
<gene>
    <name evidence="5" type="ORF">TWF694_002244</name>
</gene>
<dbReference type="GO" id="GO:0048487">
    <property type="term" value="F:beta-tubulin binding"/>
    <property type="evidence" value="ECO:0007669"/>
    <property type="project" value="InterPro"/>
</dbReference>
<dbReference type="InterPro" id="IPR011989">
    <property type="entry name" value="ARM-like"/>
</dbReference>
<evidence type="ECO:0000313" key="6">
    <source>
        <dbReference type="Proteomes" id="UP001365542"/>
    </source>
</evidence>
<dbReference type="Pfam" id="PF25767">
    <property type="entry name" value="ARM_TBCD_2nd"/>
    <property type="match status" value="1"/>
</dbReference>
<name>A0AAV9X1G2_9PEZI</name>
<dbReference type="PANTHER" id="PTHR12658">
    <property type="entry name" value="BETA-TUBULIN COFACTOR D"/>
    <property type="match status" value="1"/>
</dbReference>
<evidence type="ECO:0008006" key="7">
    <source>
        <dbReference type="Google" id="ProtNLM"/>
    </source>
</evidence>
<evidence type="ECO:0000256" key="2">
    <source>
        <dbReference type="PROSITE-ProRule" id="PRU00103"/>
    </source>
</evidence>
<dbReference type="EMBL" id="JAVHJO010000011">
    <property type="protein sequence ID" value="KAK6533291.1"/>
    <property type="molecule type" value="Genomic_DNA"/>
</dbReference>
<organism evidence="5 6">
    <name type="scientific">Orbilia ellipsospora</name>
    <dbReference type="NCBI Taxonomy" id="2528407"/>
    <lineage>
        <taxon>Eukaryota</taxon>
        <taxon>Fungi</taxon>
        <taxon>Dikarya</taxon>
        <taxon>Ascomycota</taxon>
        <taxon>Pezizomycotina</taxon>
        <taxon>Orbiliomycetes</taxon>
        <taxon>Orbiliales</taxon>
        <taxon>Orbiliaceae</taxon>
        <taxon>Orbilia</taxon>
    </lineage>
</organism>
<dbReference type="Pfam" id="PF23579">
    <property type="entry name" value="ARM_TBCD"/>
    <property type="match status" value="1"/>
</dbReference>
<dbReference type="GO" id="GO:0007021">
    <property type="term" value="P:tubulin complex assembly"/>
    <property type="evidence" value="ECO:0007669"/>
    <property type="project" value="InterPro"/>
</dbReference>
<reference evidence="5 6" key="1">
    <citation type="submission" date="2019-10" db="EMBL/GenBank/DDBJ databases">
        <authorList>
            <person name="Palmer J.M."/>
        </authorList>
    </citation>
    <scope>NUCLEOTIDE SEQUENCE [LARGE SCALE GENOMIC DNA]</scope>
    <source>
        <strain evidence="5 6">TWF694</strain>
    </source>
</reference>
<dbReference type="InterPro" id="IPR022577">
    <property type="entry name" value="TBCD_C"/>
</dbReference>
<evidence type="ECO:0000313" key="5">
    <source>
        <dbReference type="EMBL" id="KAK6533291.1"/>
    </source>
</evidence>